<dbReference type="GO" id="GO:0032259">
    <property type="term" value="P:methylation"/>
    <property type="evidence" value="ECO:0007669"/>
    <property type="project" value="UniProtKB-KW"/>
</dbReference>
<dbReference type="RefSeq" id="WP_329081105.1">
    <property type="nucleotide sequence ID" value="NZ_CP109495.1"/>
</dbReference>
<evidence type="ECO:0000313" key="4">
    <source>
        <dbReference type="EMBL" id="WUX56455.1"/>
    </source>
</evidence>
<dbReference type="EC" id="2.1.1.-" evidence="4"/>
<dbReference type="Pfam" id="PF01596">
    <property type="entry name" value="Methyltransf_3"/>
    <property type="match status" value="1"/>
</dbReference>
<evidence type="ECO:0000256" key="3">
    <source>
        <dbReference type="ARBA" id="ARBA00022691"/>
    </source>
</evidence>
<dbReference type="EMBL" id="CP109495">
    <property type="protein sequence ID" value="WUX56455.1"/>
    <property type="molecule type" value="Genomic_DNA"/>
</dbReference>
<evidence type="ECO:0000313" key="5">
    <source>
        <dbReference type="Proteomes" id="UP001432209"/>
    </source>
</evidence>
<dbReference type="Proteomes" id="UP001432209">
    <property type="component" value="Chromosome"/>
</dbReference>
<evidence type="ECO:0000256" key="1">
    <source>
        <dbReference type="ARBA" id="ARBA00022603"/>
    </source>
</evidence>
<dbReference type="InterPro" id="IPR050362">
    <property type="entry name" value="Cation-dep_OMT"/>
</dbReference>
<keyword evidence="2 4" id="KW-0808">Transferase</keyword>
<dbReference type="InterPro" id="IPR002935">
    <property type="entry name" value="SAM_O-MeTrfase"/>
</dbReference>
<dbReference type="InterPro" id="IPR029063">
    <property type="entry name" value="SAM-dependent_MTases_sf"/>
</dbReference>
<proteinExistence type="predicted"/>
<organism evidence="4 5">
    <name type="scientific">Streptomyces niveus</name>
    <name type="common">Streptomyces spheroides</name>
    <dbReference type="NCBI Taxonomy" id="193462"/>
    <lineage>
        <taxon>Bacteria</taxon>
        <taxon>Bacillati</taxon>
        <taxon>Actinomycetota</taxon>
        <taxon>Actinomycetes</taxon>
        <taxon>Kitasatosporales</taxon>
        <taxon>Streptomycetaceae</taxon>
        <taxon>Streptomyces</taxon>
    </lineage>
</organism>
<evidence type="ECO:0000256" key="2">
    <source>
        <dbReference type="ARBA" id="ARBA00022679"/>
    </source>
</evidence>
<reference evidence="4" key="1">
    <citation type="submission" date="2022-10" db="EMBL/GenBank/DDBJ databases">
        <title>The complete genomes of actinobacterial strains from the NBC collection.</title>
        <authorList>
            <person name="Joergensen T.S."/>
            <person name="Alvarez Arevalo M."/>
            <person name="Sterndorff E.B."/>
            <person name="Faurdal D."/>
            <person name="Vuksanovic O."/>
            <person name="Mourched A.-S."/>
            <person name="Charusanti P."/>
            <person name="Shaw S."/>
            <person name="Blin K."/>
            <person name="Weber T."/>
        </authorList>
    </citation>
    <scope>NUCLEOTIDE SEQUENCE</scope>
    <source>
        <strain evidence="4">NBC_01432</strain>
    </source>
</reference>
<dbReference type="GO" id="GO:0008168">
    <property type="term" value="F:methyltransferase activity"/>
    <property type="evidence" value="ECO:0007669"/>
    <property type="project" value="UniProtKB-KW"/>
</dbReference>
<keyword evidence="5" id="KW-1185">Reference proteome</keyword>
<dbReference type="PROSITE" id="PS51682">
    <property type="entry name" value="SAM_OMT_I"/>
    <property type="match status" value="1"/>
</dbReference>
<sequence>MANQLAAGSELLAYVREFSLREDAILRDLRRTTAELPGGESMQVMAEEGQFLAFLVAVTGVTDVLEIGTFTGYSTLCMARALPPGGKLVTCDVTDRWPEIAADYWRRAGVHERIDVRIGRAVETLDAMVSDGCADRFGLVFIDADKANYPAYYELALRLVRPGGLVVVDNTLFFGRVVDPAADDADTAGVREVNARIRDDRRVDVSMLPMADGITLVRRR</sequence>
<dbReference type="CDD" id="cd02440">
    <property type="entry name" value="AdoMet_MTases"/>
    <property type="match status" value="1"/>
</dbReference>
<keyword evidence="3" id="KW-0949">S-adenosyl-L-methionine</keyword>
<protein>
    <submittedName>
        <fullName evidence="4">Class I SAM-dependent methyltransferase</fullName>
        <ecNumber evidence="4">2.1.1.-</ecNumber>
    </submittedName>
</protein>
<keyword evidence="1 4" id="KW-0489">Methyltransferase</keyword>
<dbReference type="Gene3D" id="3.40.50.150">
    <property type="entry name" value="Vaccinia Virus protein VP39"/>
    <property type="match status" value="1"/>
</dbReference>
<dbReference type="PANTHER" id="PTHR10509:SF14">
    <property type="entry name" value="CAFFEOYL-COA O-METHYLTRANSFERASE 3-RELATED"/>
    <property type="match status" value="1"/>
</dbReference>
<gene>
    <name evidence="4" type="ORF">OG442_35760</name>
</gene>
<dbReference type="SUPFAM" id="SSF53335">
    <property type="entry name" value="S-adenosyl-L-methionine-dependent methyltransferases"/>
    <property type="match status" value="1"/>
</dbReference>
<accession>A0ABZ2ACN9</accession>
<dbReference type="PANTHER" id="PTHR10509">
    <property type="entry name" value="O-METHYLTRANSFERASE-RELATED"/>
    <property type="match status" value="1"/>
</dbReference>
<name>A0ABZ2ACN9_STRNV</name>